<evidence type="ECO:0000313" key="1">
    <source>
        <dbReference type="Proteomes" id="UP000095280"/>
    </source>
</evidence>
<dbReference type="AlphaFoldDB" id="A0A1I8JRF2"/>
<organism evidence="1 2">
    <name type="scientific">Macrostomum lignano</name>
    <dbReference type="NCBI Taxonomy" id="282301"/>
    <lineage>
        <taxon>Eukaryota</taxon>
        <taxon>Metazoa</taxon>
        <taxon>Spiralia</taxon>
        <taxon>Lophotrochozoa</taxon>
        <taxon>Platyhelminthes</taxon>
        <taxon>Rhabditophora</taxon>
        <taxon>Macrostomorpha</taxon>
        <taxon>Macrostomida</taxon>
        <taxon>Macrostomidae</taxon>
        <taxon>Macrostomum</taxon>
    </lineage>
</organism>
<keyword evidence="1" id="KW-1185">Reference proteome</keyword>
<dbReference type="WBParaSite" id="snap_masked-unitig_39401-processed-gene-0.0-mRNA-1">
    <property type="protein sequence ID" value="snap_masked-unitig_39401-processed-gene-0.0-mRNA-1"/>
    <property type="gene ID" value="snap_masked-unitig_39401-processed-gene-0.0"/>
</dbReference>
<protein>
    <submittedName>
        <fullName evidence="2">PID domain-containing protein</fullName>
    </submittedName>
</protein>
<evidence type="ECO:0000313" key="2">
    <source>
        <dbReference type="WBParaSite" id="snap_masked-unitig_39401-processed-gene-0.0-mRNA-1"/>
    </source>
</evidence>
<reference evidence="2" key="1">
    <citation type="submission" date="2016-11" db="UniProtKB">
        <authorList>
            <consortium name="WormBaseParasite"/>
        </authorList>
    </citation>
    <scope>IDENTIFICATION</scope>
</reference>
<sequence>RKHFTLVANGSAPGDGFSPTRKEQFYAPVGLLLRGPVRWLASEMYQAIAAAAPRRGIGSGSGCTRSLFIHGKQATAVSAVFRPGSRRASKSWNVRVPGDASDLGPWPPSDAALSVLTHCESDADKFYLLCLMLRKTARQRTCLCAVESNDSLMFQEAAAAAVISICRLGLCSHDITAAMENFMATGNLNSQSLLLPAEHTGLVVPAGEQYQSAKICRPFSRRTSGRFFHRDANYRLGACYRRPGASSVRCTRQTSSSPERPDRASLTAEMCLRRLVPLNEASALSQDLQTCLPVLLDGVLCGPGARPAGCRAGQLAAAAKGHVHYQKSKLQSRDYRVDYQAVKFESRDYQSQVQISVIFMQAKFQSHDYQSQVMIIKPKPSHSSVTLIIVRVIIKAKSKFSHTSPPSVFRVRASPRLVCPEPWRLPCKRRAAPGSAGPYPGLYLFSDSARLLRPVSAIWSATAI</sequence>
<accession>A0A1I8JRF2</accession>
<name>A0A1I8JRF2_9PLAT</name>
<dbReference type="Proteomes" id="UP000095280">
    <property type="component" value="Unplaced"/>
</dbReference>
<proteinExistence type="predicted"/>